<dbReference type="PANTHER" id="PTHR33602:SF1">
    <property type="entry name" value="REGULATORY PROTEIN RECX FAMILY PROTEIN"/>
    <property type="match status" value="1"/>
</dbReference>
<evidence type="ECO:0000313" key="8">
    <source>
        <dbReference type="EMBL" id="EHI56459.1"/>
    </source>
</evidence>
<evidence type="ECO:0000259" key="6">
    <source>
        <dbReference type="Pfam" id="PF21981"/>
    </source>
</evidence>
<dbReference type="Pfam" id="PF21981">
    <property type="entry name" value="RecX_HTH3"/>
    <property type="match status" value="1"/>
</dbReference>
<dbReference type="OrthoDB" id="9804967at2"/>
<dbReference type="HAMAP" id="MF_01114">
    <property type="entry name" value="RecX"/>
    <property type="match status" value="1"/>
</dbReference>
<comment type="similarity">
    <text evidence="2 5">Belongs to the RecX family.</text>
</comment>
<dbReference type="Gene3D" id="1.10.10.10">
    <property type="entry name" value="Winged helix-like DNA-binding domain superfamily/Winged helix DNA-binding domain"/>
    <property type="match status" value="2"/>
</dbReference>
<dbReference type="GO" id="GO:0005737">
    <property type="term" value="C:cytoplasm"/>
    <property type="evidence" value="ECO:0007669"/>
    <property type="project" value="UniProtKB-SubCell"/>
</dbReference>
<evidence type="ECO:0000256" key="3">
    <source>
        <dbReference type="ARBA" id="ARBA00018111"/>
    </source>
</evidence>
<comment type="subcellular location">
    <subcellularLocation>
        <location evidence="1 5">Cytoplasm</location>
    </subcellularLocation>
</comment>
<dbReference type="InterPro" id="IPR053925">
    <property type="entry name" value="RecX_HTH_3rd"/>
</dbReference>
<dbReference type="EMBL" id="ACZL01000007">
    <property type="protein sequence ID" value="EHI56459.1"/>
    <property type="molecule type" value="Genomic_DNA"/>
</dbReference>
<comment type="function">
    <text evidence="5">Modulates RecA activity.</text>
</comment>
<dbReference type="Pfam" id="PF21982">
    <property type="entry name" value="RecX_HTH1"/>
    <property type="match status" value="1"/>
</dbReference>
<name>G5GFI2_9FIRM</name>
<accession>G5GFI2</accession>
<comment type="caution">
    <text evidence="8">The sequence shown here is derived from an EMBL/GenBank/DDBJ whole genome shotgun (WGS) entry which is preliminary data.</text>
</comment>
<sequence length="155" mass="18367">MIYYKEIFPLLFKRCKEKAAYILKLQDKSEFELRSKLKSAYYPDEVIDKTIAWTLENRYINDERYAAFIAMSGSDKRSKKELYIRMKQKGIAEDIILKAIDDACIDEEKTVREILKKKHYDRTCDDIKIKSKMISYLTAKGFSFETVKKCIQEDS</sequence>
<evidence type="ECO:0000256" key="4">
    <source>
        <dbReference type="ARBA" id="ARBA00022490"/>
    </source>
</evidence>
<protein>
    <recommendedName>
        <fullName evidence="3 5">Regulatory protein RecX</fullName>
    </recommendedName>
</protein>
<evidence type="ECO:0000256" key="5">
    <source>
        <dbReference type="HAMAP-Rule" id="MF_01114"/>
    </source>
</evidence>
<dbReference type="Proteomes" id="UP000003011">
    <property type="component" value="Unassembled WGS sequence"/>
</dbReference>
<evidence type="ECO:0000313" key="9">
    <source>
        <dbReference type="Proteomes" id="UP000003011"/>
    </source>
</evidence>
<gene>
    <name evidence="5" type="primary">recX</name>
    <name evidence="8" type="ORF">HMPREF9333_00321</name>
</gene>
<feature type="domain" description="RecX third three-helical" evidence="6">
    <location>
        <begin position="106"/>
        <end position="151"/>
    </location>
</feature>
<organism evidence="8 9">
    <name type="scientific">Johnsonella ignava ATCC 51276</name>
    <dbReference type="NCBI Taxonomy" id="679200"/>
    <lineage>
        <taxon>Bacteria</taxon>
        <taxon>Bacillati</taxon>
        <taxon>Bacillota</taxon>
        <taxon>Clostridia</taxon>
        <taxon>Lachnospirales</taxon>
        <taxon>Lachnospiraceae</taxon>
        <taxon>Johnsonella</taxon>
    </lineage>
</organism>
<dbReference type="eggNOG" id="COG2137">
    <property type="taxonomic scope" value="Bacteria"/>
</dbReference>
<dbReference type="STRING" id="679200.HMPREF9333_00321"/>
<evidence type="ECO:0000256" key="1">
    <source>
        <dbReference type="ARBA" id="ARBA00004496"/>
    </source>
</evidence>
<reference evidence="8 9" key="1">
    <citation type="submission" date="2011-08" db="EMBL/GenBank/DDBJ databases">
        <title>The Genome Sequence of Johnsonella ignava ATCC 51276.</title>
        <authorList>
            <consortium name="The Broad Institute Genome Sequencing Platform"/>
            <person name="Earl A."/>
            <person name="Ward D."/>
            <person name="Feldgarden M."/>
            <person name="Gevers D."/>
            <person name="Izard J."/>
            <person name="Blanton J.M."/>
            <person name="Baranova O.V."/>
            <person name="Dewhirst F.E."/>
            <person name="Young S.K."/>
            <person name="Zeng Q."/>
            <person name="Gargeya S."/>
            <person name="Fitzgerald M."/>
            <person name="Haas B."/>
            <person name="Abouelleil A."/>
            <person name="Alvarado L."/>
            <person name="Arachchi H.M."/>
            <person name="Berlin A."/>
            <person name="Brown A."/>
            <person name="Chapman S.B."/>
            <person name="Chen Z."/>
            <person name="Dunbar C."/>
            <person name="Freedman E."/>
            <person name="Gearin G."/>
            <person name="Gellesch M."/>
            <person name="Goldberg J."/>
            <person name="Griggs A."/>
            <person name="Gujja S."/>
            <person name="Heiman D."/>
            <person name="Howarth C."/>
            <person name="Larson L."/>
            <person name="Lui A."/>
            <person name="MacDonald P.J.P."/>
            <person name="Montmayeur A."/>
            <person name="Murphy C."/>
            <person name="Neiman D."/>
            <person name="Pearson M."/>
            <person name="Priest M."/>
            <person name="Roberts A."/>
            <person name="Saif S."/>
            <person name="Shea T."/>
            <person name="Shenoy N."/>
            <person name="Sisk P."/>
            <person name="Stolte C."/>
            <person name="Sykes S."/>
            <person name="Wortman J."/>
            <person name="Nusbaum C."/>
            <person name="Birren B."/>
        </authorList>
    </citation>
    <scope>NUCLEOTIDE SEQUENCE [LARGE SCALE GENOMIC DNA]</scope>
    <source>
        <strain evidence="8 9">ATCC 51276</strain>
    </source>
</reference>
<dbReference type="GO" id="GO:0006282">
    <property type="term" value="P:regulation of DNA repair"/>
    <property type="evidence" value="ECO:0007669"/>
    <property type="project" value="UniProtKB-UniRule"/>
</dbReference>
<proteinExistence type="inferred from homology"/>
<dbReference type="AlphaFoldDB" id="G5GFI2"/>
<dbReference type="InterPro" id="IPR036388">
    <property type="entry name" value="WH-like_DNA-bd_sf"/>
</dbReference>
<evidence type="ECO:0000256" key="2">
    <source>
        <dbReference type="ARBA" id="ARBA00009695"/>
    </source>
</evidence>
<dbReference type="InterPro" id="IPR003783">
    <property type="entry name" value="Regulatory_RecX"/>
</dbReference>
<evidence type="ECO:0000259" key="7">
    <source>
        <dbReference type="Pfam" id="PF21982"/>
    </source>
</evidence>
<feature type="domain" description="RecX first three-helical" evidence="7">
    <location>
        <begin position="15"/>
        <end position="52"/>
    </location>
</feature>
<keyword evidence="4 5" id="KW-0963">Cytoplasm</keyword>
<dbReference type="InterPro" id="IPR053926">
    <property type="entry name" value="RecX_HTH_1st"/>
</dbReference>
<dbReference type="RefSeq" id="WP_005539347.1">
    <property type="nucleotide sequence ID" value="NZ_JH378829.1"/>
</dbReference>
<keyword evidence="9" id="KW-1185">Reference proteome</keyword>
<dbReference type="PANTHER" id="PTHR33602">
    <property type="entry name" value="REGULATORY PROTEIN RECX FAMILY PROTEIN"/>
    <property type="match status" value="1"/>
</dbReference>
<dbReference type="HOGENOM" id="CLU_066607_4_2_9"/>